<accession>A0A672FWA2</accession>
<dbReference type="AlphaFoldDB" id="A0A672FWA2"/>
<feature type="signal peptide" evidence="1">
    <location>
        <begin position="1"/>
        <end position="26"/>
    </location>
</feature>
<feature type="chain" id="PRO_5025486713" description="Secreted protein" evidence="1">
    <location>
        <begin position="27"/>
        <end position="69"/>
    </location>
</feature>
<proteinExistence type="predicted"/>
<evidence type="ECO:0000256" key="1">
    <source>
        <dbReference type="SAM" id="SignalP"/>
    </source>
</evidence>
<reference evidence="2" key="2">
    <citation type="submission" date="2025-08" db="UniProtKB">
        <authorList>
            <consortium name="Ensembl"/>
        </authorList>
    </citation>
    <scope>IDENTIFICATION</scope>
</reference>
<keyword evidence="1" id="KW-0732">Signal</keyword>
<reference evidence="2" key="1">
    <citation type="submission" date="2019-06" db="EMBL/GenBank/DDBJ databases">
        <authorList>
            <consortium name="Wellcome Sanger Institute Data Sharing"/>
        </authorList>
    </citation>
    <scope>NUCLEOTIDE SEQUENCE [LARGE SCALE GENOMIC DNA]</scope>
</reference>
<dbReference type="Proteomes" id="UP000472267">
    <property type="component" value="Chromosome 15"/>
</dbReference>
<reference evidence="2" key="3">
    <citation type="submission" date="2025-09" db="UniProtKB">
        <authorList>
            <consortium name="Ensembl"/>
        </authorList>
    </citation>
    <scope>IDENTIFICATION</scope>
</reference>
<evidence type="ECO:0000313" key="2">
    <source>
        <dbReference type="Ensembl" id="ENSSFAP00005010873.1"/>
    </source>
</evidence>
<dbReference type="Ensembl" id="ENSSFAT00005011341.1">
    <property type="protein sequence ID" value="ENSSFAP00005010873.1"/>
    <property type="gene ID" value="ENSSFAG00005006101.1"/>
</dbReference>
<evidence type="ECO:0000313" key="3">
    <source>
        <dbReference type="Proteomes" id="UP000472267"/>
    </source>
</evidence>
<name>A0A672FWA2_SALFA</name>
<keyword evidence="3" id="KW-1185">Reference proteome</keyword>
<protein>
    <recommendedName>
        <fullName evidence="4">Secreted protein</fullName>
    </recommendedName>
</protein>
<sequence length="69" mass="7558">MSTEIMIKTNVFFSFLCVSPLSLSLSRSPADGRLNTGHAGVLLAGRRGSYPLIDLRILKSGFSHFNFIV</sequence>
<organism evidence="2 3">
    <name type="scientific">Salarias fasciatus</name>
    <name type="common">Jewelled blenny</name>
    <name type="synonym">Blennius fasciatus</name>
    <dbReference type="NCBI Taxonomy" id="181472"/>
    <lineage>
        <taxon>Eukaryota</taxon>
        <taxon>Metazoa</taxon>
        <taxon>Chordata</taxon>
        <taxon>Craniata</taxon>
        <taxon>Vertebrata</taxon>
        <taxon>Euteleostomi</taxon>
        <taxon>Actinopterygii</taxon>
        <taxon>Neopterygii</taxon>
        <taxon>Teleostei</taxon>
        <taxon>Neoteleostei</taxon>
        <taxon>Acanthomorphata</taxon>
        <taxon>Ovalentaria</taxon>
        <taxon>Blenniimorphae</taxon>
        <taxon>Blenniiformes</taxon>
        <taxon>Blennioidei</taxon>
        <taxon>Blenniidae</taxon>
        <taxon>Salariinae</taxon>
        <taxon>Salarias</taxon>
    </lineage>
</organism>
<dbReference type="InParanoid" id="A0A672FWA2"/>
<evidence type="ECO:0008006" key="4">
    <source>
        <dbReference type="Google" id="ProtNLM"/>
    </source>
</evidence>